<dbReference type="GO" id="GO:0019877">
    <property type="term" value="P:diaminopimelate biosynthetic process"/>
    <property type="evidence" value="ECO:0007669"/>
    <property type="project" value="UniProtKB-KW"/>
</dbReference>
<dbReference type="Gene3D" id="2.160.10.10">
    <property type="entry name" value="Hexapeptide repeat proteins"/>
    <property type="match status" value="1"/>
</dbReference>
<protein>
    <submittedName>
        <fullName evidence="8">2,3,4,5-tetrahydropyridine-2,6-carboxylate N-succinyltransferase</fullName>
    </submittedName>
</protein>
<dbReference type="HAMAP" id="MF_02122">
    <property type="entry name" value="DapD_type2"/>
    <property type="match status" value="1"/>
</dbReference>
<dbReference type="InterPro" id="IPR011004">
    <property type="entry name" value="Trimer_LpxA-like_sf"/>
</dbReference>
<feature type="domain" description="2,3,4,5-tetrahydropyridine-2,6-dicarboxylate N-succinyltransferase middle" evidence="7">
    <location>
        <begin position="177"/>
        <end position="218"/>
    </location>
</feature>
<dbReference type="EMBL" id="PDHH01000007">
    <property type="protein sequence ID" value="PSM51496.1"/>
    <property type="molecule type" value="Genomic_DNA"/>
</dbReference>
<dbReference type="UniPathway" id="UPA00034">
    <property type="reaction ID" value="UER00019"/>
</dbReference>
<dbReference type="Pfam" id="PF14789">
    <property type="entry name" value="THDPS_M"/>
    <property type="match status" value="1"/>
</dbReference>
<gene>
    <name evidence="8" type="ORF">CQ405_07995</name>
</gene>
<evidence type="ECO:0000256" key="5">
    <source>
        <dbReference type="ARBA" id="ARBA00023154"/>
    </source>
</evidence>
<dbReference type="Pfam" id="PF14602">
    <property type="entry name" value="Hexapep_2"/>
    <property type="match status" value="1"/>
</dbReference>
<dbReference type="InterPro" id="IPR032784">
    <property type="entry name" value="THDPS_M"/>
</dbReference>
<organism evidence="8 9">
    <name type="scientific">Campylobacter blaseri</name>
    <dbReference type="NCBI Taxonomy" id="2042961"/>
    <lineage>
        <taxon>Bacteria</taxon>
        <taxon>Pseudomonadati</taxon>
        <taxon>Campylobacterota</taxon>
        <taxon>Epsilonproteobacteria</taxon>
        <taxon>Campylobacterales</taxon>
        <taxon>Campylobacteraceae</taxon>
        <taxon>Campylobacter</taxon>
    </lineage>
</organism>
<evidence type="ECO:0000256" key="4">
    <source>
        <dbReference type="ARBA" id="ARBA00022915"/>
    </source>
</evidence>
<dbReference type="Gene3D" id="3.30.60.70">
    <property type="entry name" value="Trimeric LpxA-like enzymes"/>
    <property type="match status" value="1"/>
</dbReference>
<keyword evidence="6" id="KW-0012">Acyltransferase</keyword>
<evidence type="ECO:0000256" key="6">
    <source>
        <dbReference type="ARBA" id="ARBA00023315"/>
    </source>
</evidence>
<dbReference type="Gene3D" id="3.30.70.2010">
    <property type="match status" value="1"/>
</dbReference>
<dbReference type="InterPro" id="IPR038361">
    <property type="entry name" value="THDPS_M_sf"/>
</dbReference>
<reference evidence="9" key="1">
    <citation type="submission" date="2017-10" db="EMBL/GenBank/DDBJ databases">
        <title>Campylobacter species from seals.</title>
        <authorList>
            <person name="Gilbert M.J."/>
            <person name="Zomer A.L."/>
            <person name="Timmerman A.J."/>
            <person name="Duim B."/>
            <person name="Wagenaar J.A."/>
        </authorList>
    </citation>
    <scope>NUCLEOTIDE SEQUENCE [LARGE SCALE GENOMIC DNA]</scope>
    <source>
        <strain evidence="9">17S00004-5</strain>
    </source>
</reference>
<evidence type="ECO:0000259" key="7">
    <source>
        <dbReference type="Pfam" id="PF14789"/>
    </source>
</evidence>
<evidence type="ECO:0000256" key="2">
    <source>
        <dbReference type="ARBA" id="ARBA00022605"/>
    </source>
</evidence>
<keyword evidence="9" id="KW-1185">Reference proteome</keyword>
<keyword evidence="3 8" id="KW-0808">Transferase</keyword>
<proteinExistence type="inferred from homology"/>
<dbReference type="InterPro" id="IPR001451">
    <property type="entry name" value="Hexapep"/>
</dbReference>
<keyword evidence="1" id="KW-0963">Cytoplasm</keyword>
<dbReference type="RefSeq" id="WP_106872469.1">
    <property type="nucleotide sequence ID" value="NZ_CP053841.1"/>
</dbReference>
<dbReference type="OrthoDB" id="9782799at2"/>
<evidence type="ECO:0000256" key="1">
    <source>
        <dbReference type="ARBA" id="ARBA00022490"/>
    </source>
</evidence>
<dbReference type="GO" id="GO:0008666">
    <property type="term" value="F:2,3,4,5-tetrahydropyridine-2,6-dicarboxylate N-succinyltransferase activity"/>
    <property type="evidence" value="ECO:0007669"/>
    <property type="project" value="InterPro"/>
</dbReference>
<dbReference type="Pfam" id="PF14790">
    <property type="entry name" value="THDPS_N"/>
    <property type="match status" value="1"/>
</dbReference>
<sequence>MSDIKNLEDLTKFVEDVKTKSFYKEPIAWAIGKVYKGVVEKDKTLSVDYAVVNYKENFGSAAVLLWALNECGTKISTNESEYVANLNKDVVEKALDIFDFLVEEAKDDKHRNLQNLLIIDEILNNEDAEDEAKFCVTFLFGDEKPKSVESVYLKLYLLSLSKVEIRGVNLDGAFGLLPNVAWDEYAKPIELEWLRENEIWLKMSGSYPAITSVDKFPRYLSHIVPNDSIRVLDTAKVRMGAQLANGTTVMPGASYVNFNSGTTGSVMIEGRVSSSVKVGEGSDVGGGASILGVLSGTNGNPISIGKKCLLGANSVTGIPLGDNCIVDGGIAILEGTKVYISEANQKALAELNTNFKFDKEIYKAIELSHLNGLHFRQNSQTGQMSASLSKRAIKLNEALH</sequence>
<keyword evidence="4" id="KW-0220">Diaminopimelate biosynthesis</keyword>
<dbReference type="AlphaFoldDB" id="A0A2P8QZ19"/>
<evidence type="ECO:0000313" key="8">
    <source>
        <dbReference type="EMBL" id="PSM51496.1"/>
    </source>
</evidence>
<comment type="caution">
    <text evidence="8">The sequence shown here is derived from an EMBL/GenBank/DDBJ whole genome shotgun (WGS) entry which is preliminary data.</text>
</comment>
<dbReference type="GO" id="GO:0009089">
    <property type="term" value="P:lysine biosynthetic process via diaminopimelate"/>
    <property type="evidence" value="ECO:0007669"/>
    <property type="project" value="UniProtKB-UniPathway"/>
</dbReference>
<dbReference type="SUPFAM" id="SSF51161">
    <property type="entry name" value="Trimeric LpxA-like enzymes"/>
    <property type="match status" value="1"/>
</dbReference>
<dbReference type="CDD" id="cd04649">
    <property type="entry name" value="LbH_THP_succinylT_putative"/>
    <property type="match status" value="1"/>
</dbReference>
<dbReference type="Proteomes" id="UP000240535">
    <property type="component" value="Unassembled WGS sequence"/>
</dbReference>
<name>A0A2P8QZ19_9BACT</name>
<evidence type="ECO:0000313" key="9">
    <source>
        <dbReference type="Proteomes" id="UP000240535"/>
    </source>
</evidence>
<dbReference type="InterPro" id="IPR026586">
    <property type="entry name" value="Type2_DapD"/>
</dbReference>
<evidence type="ECO:0000256" key="3">
    <source>
        <dbReference type="ARBA" id="ARBA00022679"/>
    </source>
</evidence>
<keyword evidence="5" id="KW-0457">Lysine biosynthesis</keyword>
<accession>A0A2P8QZ19</accession>
<keyword evidence="2" id="KW-0028">Amino-acid biosynthesis</keyword>